<evidence type="ECO:0000256" key="5">
    <source>
        <dbReference type="SAM" id="MobiDB-lite"/>
    </source>
</evidence>
<dbReference type="PROSITE" id="PS50261">
    <property type="entry name" value="G_PROTEIN_RECEP_F2_4"/>
    <property type="match status" value="1"/>
</dbReference>
<evidence type="ECO:0000256" key="4">
    <source>
        <dbReference type="ARBA" id="ARBA00023136"/>
    </source>
</evidence>
<dbReference type="GO" id="GO:0016020">
    <property type="term" value="C:membrane"/>
    <property type="evidence" value="ECO:0007669"/>
    <property type="project" value="UniProtKB-SubCell"/>
</dbReference>
<organism evidence="8 9">
    <name type="scientific">Dinothrombium tinctorium</name>
    <dbReference type="NCBI Taxonomy" id="1965070"/>
    <lineage>
        <taxon>Eukaryota</taxon>
        <taxon>Metazoa</taxon>
        <taxon>Ecdysozoa</taxon>
        <taxon>Arthropoda</taxon>
        <taxon>Chelicerata</taxon>
        <taxon>Arachnida</taxon>
        <taxon>Acari</taxon>
        <taxon>Acariformes</taxon>
        <taxon>Trombidiformes</taxon>
        <taxon>Prostigmata</taxon>
        <taxon>Anystina</taxon>
        <taxon>Parasitengona</taxon>
        <taxon>Trombidioidea</taxon>
        <taxon>Trombidiidae</taxon>
        <taxon>Dinothrombium</taxon>
    </lineage>
</organism>
<dbReference type="GO" id="GO:0007166">
    <property type="term" value="P:cell surface receptor signaling pathway"/>
    <property type="evidence" value="ECO:0007669"/>
    <property type="project" value="InterPro"/>
</dbReference>
<accession>A0A3S3P2X5</accession>
<dbReference type="InterPro" id="IPR017981">
    <property type="entry name" value="GPCR_2-like_7TM"/>
</dbReference>
<feature type="non-terminal residue" evidence="8">
    <location>
        <position position="642"/>
    </location>
</feature>
<keyword evidence="2 6" id="KW-0812">Transmembrane</keyword>
<dbReference type="InterPro" id="IPR022343">
    <property type="entry name" value="GCR1-cAMP_receptor"/>
</dbReference>
<dbReference type="Gene3D" id="1.20.1070.10">
    <property type="entry name" value="Rhodopsin 7-helix transmembrane proteins"/>
    <property type="match status" value="1"/>
</dbReference>
<evidence type="ECO:0000313" key="8">
    <source>
        <dbReference type="EMBL" id="RWS06907.1"/>
    </source>
</evidence>
<dbReference type="PANTHER" id="PTHR45902:SF4">
    <property type="entry name" value="G-PROTEIN COUPLED RECEPTORS FAMILY 2 PROFILE 2 DOMAIN-CONTAINING PROTEIN"/>
    <property type="match status" value="1"/>
</dbReference>
<feature type="region of interest" description="Disordered" evidence="5">
    <location>
        <begin position="268"/>
        <end position="289"/>
    </location>
</feature>
<dbReference type="PANTHER" id="PTHR45902">
    <property type="entry name" value="LATROPHILIN RECEPTOR-LIKE PROTEIN A"/>
    <property type="match status" value="1"/>
</dbReference>
<name>A0A3S3P2X5_9ACAR</name>
<evidence type="ECO:0000256" key="2">
    <source>
        <dbReference type="ARBA" id="ARBA00022692"/>
    </source>
</evidence>
<keyword evidence="9" id="KW-1185">Reference proteome</keyword>
<evidence type="ECO:0000259" key="7">
    <source>
        <dbReference type="PROSITE" id="PS50261"/>
    </source>
</evidence>
<dbReference type="CDD" id="cd15039">
    <property type="entry name" value="7tmB3_Methuselah-like"/>
    <property type="match status" value="1"/>
</dbReference>
<dbReference type="SUPFAM" id="SSF81321">
    <property type="entry name" value="Family A G protein-coupled receptor-like"/>
    <property type="match status" value="1"/>
</dbReference>
<evidence type="ECO:0000256" key="6">
    <source>
        <dbReference type="SAM" id="Phobius"/>
    </source>
</evidence>
<gene>
    <name evidence="8" type="ORF">B4U79_14444</name>
</gene>
<feature type="compositionally biased region" description="Basic and acidic residues" evidence="5">
    <location>
        <begin position="268"/>
        <end position="288"/>
    </location>
</feature>
<feature type="transmembrane region" description="Helical" evidence="6">
    <location>
        <begin position="389"/>
        <end position="412"/>
    </location>
</feature>
<feature type="transmembrane region" description="Helical" evidence="6">
    <location>
        <begin position="418"/>
        <end position="440"/>
    </location>
</feature>
<feature type="transmembrane region" description="Helical" evidence="6">
    <location>
        <begin position="358"/>
        <end position="377"/>
    </location>
</feature>
<feature type="transmembrane region" description="Helical" evidence="6">
    <location>
        <begin position="461"/>
        <end position="486"/>
    </location>
</feature>
<feature type="transmembrane region" description="Helical" evidence="6">
    <location>
        <begin position="580"/>
        <end position="600"/>
    </location>
</feature>
<dbReference type="Proteomes" id="UP000285301">
    <property type="component" value="Unassembled WGS sequence"/>
</dbReference>
<feature type="non-terminal residue" evidence="8">
    <location>
        <position position="1"/>
    </location>
</feature>
<feature type="domain" description="G-protein coupled receptors family 2 profile 2" evidence="7">
    <location>
        <begin position="352"/>
        <end position="604"/>
    </location>
</feature>
<comment type="subcellular location">
    <subcellularLocation>
        <location evidence="1">Membrane</location>
        <topology evidence="1">Multi-pass membrane protein</topology>
    </subcellularLocation>
</comment>
<dbReference type="InterPro" id="IPR000832">
    <property type="entry name" value="GPCR_2_secretin-like"/>
</dbReference>
<dbReference type="EMBL" id="NCKU01003792">
    <property type="protein sequence ID" value="RWS06907.1"/>
    <property type="molecule type" value="Genomic_DNA"/>
</dbReference>
<comment type="caution">
    <text evidence="8">The sequence shown here is derived from an EMBL/GenBank/DDBJ whole genome shotgun (WGS) entry which is preliminary data.</text>
</comment>
<proteinExistence type="predicted"/>
<evidence type="ECO:0000313" key="9">
    <source>
        <dbReference type="Proteomes" id="UP000285301"/>
    </source>
</evidence>
<dbReference type="Pfam" id="PF00002">
    <property type="entry name" value="7tm_2"/>
    <property type="match status" value="1"/>
</dbReference>
<reference evidence="8 9" key="1">
    <citation type="journal article" date="2018" name="Gigascience">
        <title>Genomes of trombidid mites reveal novel predicted allergens and laterally-transferred genes associated with secondary metabolism.</title>
        <authorList>
            <person name="Dong X."/>
            <person name="Chaisiri K."/>
            <person name="Xia D."/>
            <person name="Armstrong S.D."/>
            <person name="Fang Y."/>
            <person name="Donnelly M.J."/>
            <person name="Kadowaki T."/>
            <person name="McGarry J.W."/>
            <person name="Darby A.C."/>
            <person name="Makepeace B.L."/>
        </authorList>
    </citation>
    <scope>NUCLEOTIDE SEQUENCE [LARGE SCALE GENOMIC DNA]</scope>
    <source>
        <strain evidence="8">UoL-WK</strain>
    </source>
</reference>
<keyword evidence="4 6" id="KW-0472">Membrane</keyword>
<feature type="transmembrane region" description="Helical" evidence="6">
    <location>
        <begin position="506"/>
        <end position="532"/>
    </location>
</feature>
<keyword evidence="3 6" id="KW-1133">Transmembrane helix</keyword>
<sequence length="642" mass="74035">PRAKYSIYAIDKCESKWTTNGKGSGNLQILVFSQKTKTFYKNVFCAICNDDENELKAWTSQLHCTSLESSDHLPRRLGAIPSVSFANISNYSVKKNSWHLTINESEFECFLSFPEFQFDKLVNELNARPCVATIASCPKNYTNENVAKKCSSYTSIVRYRTKSDENHKVYKNFYCALCNGEKIENFMSKTRHRMEKVPKGGQRLWYPLLLDFNVGRDSGKYVGERRLCRFKDGKFYNPLTEQCETFVCQNTSTAKSSSFCSFLNDDKENKNDDEKGDKSSRNKSDEKKSKNKVYFKTNELPKFKNESKLINRTVKVYDRSEYEVLSETKKHYTKILLCENSKYIPTTIAQWKSLFTEVIQKLSIVGLSLHLIIYSLVPKLHNVPGKCLMSLSFALLMANICFAIAASTYIIQSSSLCLTVALFVHYFYLASFFWMNVISFDMYKCFDSGLLSLRSWDNRCFLVYSLYSWLSPAAFVVVGLCFDVFTEENIFQPLYGFSLCWINRRSALLIYFGIPLTTIISVNTIFFTLTAMSLIKTNCETSLIRNNQTEINILLHLKLSLTMGLTWIFGIVFAFTENTIFWFLFTVFNGLQGTFIFIAFTMKRQVLAYLLQKFCFKSKQIQQPLSISSSLKSIIGYKSSRY</sequence>
<evidence type="ECO:0000256" key="3">
    <source>
        <dbReference type="ARBA" id="ARBA00022989"/>
    </source>
</evidence>
<evidence type="ECO:0000256" key="1">
    <source>
        <dbReference type="ARBA" id="ARBA00004141"/>
    </source>
</evidence>
<dbReference type="GO" id="GO:0004930">
    <property type="term" value="F:G protein-coupled receptor activity"/>
    <property type="evidence" value="ECO:0007669"/>
    <property type="project" value="InterPro"/>
</dbReference>
<feature type="transmembrane region" description="Helical" evidence="6">
    <location>
        <begin position="553"/>
        <end position="574"/>
    </location>
</feature>
<dbReference type="InterPro" id="IPR053231">
    <property type="entry name" value="GPCR_LN-TM7"/>
</dbReference>
<dbReference type="AlphaFoldDB" id="A0A3S3P2X5"/>
<dbReference type="OrthoDB" id="6506272at2759"/>
<dbReference type="PRINTS" id="PR02001">
    <property type="entry name" value="GCR1CAMPR"/>
</dbReference>
<dbReference type="STRING" id="1965070.A0A3S3P2X5"/>
<protein>
    <recommendedName>
        <fullName evidence="7">G-protein coupled receptors family 2 profile 2 domain-containing protein</fullName>
    </recommendedName>
</protein>